<dbReference type="InterPro" id="IPR013525">
    <property type="entry name" value="ABC2_TM"/>
</dbReference>
<dbReference type="STRING" id="426701.SAMN04488098_101928"/>
<dbReference type="PROSITE" id="PS51012">
    <property type="entry name" value="ABC_TM2"/>
    <property type="match status" value="1"/>
</dbReference>
<evidence type="ECO:0000256" key="7">
    <source>
        <dbReference type="ARBA" id="ARBA00023136"/>
    </source>
</evidence>
<keyword evidence="4" id="KW-1003">Cell membrane</keyword>
<evidence type="ECO:0000256" key="5">
    <source>
        <dbReference type="ARBA" id="ARBA00022692"/>
    </source>
</evidence>
<evidence type="ECO:0000256" key="2">
    <source>
        <dbReference type="ARBA" id="ARBA00007783"/>
    </source>
</evidence>
<accession>A0A1G9AF44</accession>
<feature type="transmembrane region" description="Helical" evidence="8">
    <location>
        <begin position="247"/>
        <end position="268"/>
    </location>
</feature>
<dbReference type="PANTHER" id="PTHR30294">
    <property type="entry name" value="MEMBRANE COMPONENT OF ABC TRANSPORTER YHHJ-RELATED"/>
    <property type="match status" value="1"/>
</dbReference>
<evidence type="ECO:0000256" key="1">
    <source>
        <dbReference type="ARBA" id="ARBA00004651"/>
    </source>
</evidence>
<comment type="subcellular location">
    <subcellularLocation>
        <location evidence="1">Cell membrane</location>
        <topology evidence="1">Multi-pass membrane protein</topology>
    </subcellularLocation>
</comment>
<evidence type="ECO:0000256" key="6">
    <source>
        <dbReference type="ARBA" id="ARBA00022989"/>
    </source>
</evidence>
<dbReference type="InterPro" id="IPR047817">
    <property type="entry name" value="ABC2_TM_bact-type"/>
</dbReference>
<dbReference type="RefSeq" id="WP_091266667.1">
    <property type="nucleotide sequence ID" value="NZ_FNFK01000019.1"/>
</dbReference>
<dbReference type="AlphaFoldDB" id="A0A1G9AF44"/>
<keyword evidence="6 8" id="KW-1133">Transmembrane helix</keyword>
<evidence type="ECO:0000256" key="3">
    <source>
        <dbReference type="ARBA" id="ARBA00022448"/>
    </source>
</evidence>
<dbReference type="Proteomes" id="UP000199433">
    <property type="component" value="Unassembled WGS sequence"/>
</dbReference>
<feature type="transmembrane region" description="Helical" evidence="8">
    <location>
        <begin position="302"/>
        <end position="324"/>
    </location>
</feature>
<evidence type="ECO:0000256" key="8">
    <source>
        <dbReference type="SAM" id="Phobius"/>
    </source>
</evidence>
<feature type="transmembrane region" description="Helical" evidence="8">
    <location>
        <begin position="213"/>
        <end position="235"/>
    </location>
</feature>
<dbReference type="OrthoDB" id="266913at2"/>
<evidence type="ECO:0000256" key="4">
    <source>
        <dbReference type="ARBA" id="ARBA00022475"/>
    </source>
</evidence>
<dbReference type="EMBL" id="FNFK01000019">
    <property type="protein sequence ID" value="SDK25454.1"/>
    <property type="molecule type" value="Genomic_DNA"/>
</dbReference>
<sequence length="363" mass="41513">MWTVFKLQWIRLFKQPTLLITFLGMTLVFVYFMAGAQGEQTITVPTFSETLSQEEQSDWLDRLNEEETFEFIESDYETVYEDIRMNERAFALGLEEDRYQFLIGREDMEISTLIQYVNQIYSEEQRLEQVRQDFGTENIDVSNYIQVETTGRTEAASSNEIYRMAVVVGMSLYFSVYSILYLMTNLVEEKQTGTWQRLIFSPLTKTRIYTGQLLHYMLAGILQIFLALLILHYLVGIEFGTNYMEMSVLIICFVFAIVSLGMLLMGLVGSPQQLQVVIPIVATSMAMLGGAFWPLEVVSNQILLFLAELMPIKYGIQGMMGAVLQDRSLSQLLEPIGALVLMGIIFMGIGINLMERVSENQSI</sequence>
<feature type="transmembrane region" description="Helical" evidence="8">
    <location>
        <begin position="12"/>
        <end position="32"/>
    </location>
</feature>
<feature type="transmembrane region" description="Helical" evidence="8">
    <location>
        <begin position="161"/>
        <end position="183"/>
    </location>
</feature>
<keyword evidence="5 8" id="KW-0812">Transmembrane</keyword>
<keyword evidence="3" id="KW-0813">Transport</keyword>
<organism evidence="10 11">
    <name type="scientific">Alkalibacterium thalassium</name>
    <dbReference type="NCBI Taxonomy" id="426701"/>
    <lineage>
        <taxon>Bacteria</taxon>
        <taxon>Bacillati</taxon>
        <taxon>Bacillota</taxon>
        <taxon>Bacilli</taxon>
        <taxon>Lactobacillales</taxon>
        <taxon>Carnobacteriaceae</taxon>
        <taxon>Alkalibacterium</taxon>
    </lineage>
</organism>
<dbReference type="GO" id="GO:0005886">
    <property type="term" value="C:plasma membrane"/>
    <property type="evidence" value="ECO:0007669"/>
    <property type="project" value="UniProtKB-SubCell"/>
</dbReference>
<keyword evidence="7 8" id="KW-0472">Membrane</keyword>
<comment type="similarity">
    <text evidence="2">Belongs to the ABC-2 integral membrane protein family.</text>
</comment>
<name>A0A1G9AF44_9LACT</name>
<evidence type="ECO:0000313" key="10">
    <source>
        <dbReference type="EMBL" id="SDK25454.1"/>
    </source>
</evidence>
<proteinExistence type="inferred from homology"/>
<reference evidence="11" key="1">
    <citation type="submission" date="2016-10" db="EMBL/GenBank/DDBJ databases">
        <authorList>
            <person name="Varghese N."/>
            <person name="Submissions S."/>
        </authorList>
    </citation>
    <scope>NUCLEOTIDE SEQUENCE [LARGE SCALE GENOMIC DNA]</scope>
    <source>
        <strain evidence="11">DSM 19181</strain>
    </source>
</reference>
<protein>
    <submittedName>
        <fullName evidence="10">ABC-2 type transport system permease protein</fullName>
    </submittedName>
</protein>
<feature type="transmembrane region" description="Helical" evidence="8">
    <location>
        <begin position="274"/>
        <end position="295"/>
    </location>
</feature>
<feature type="domain" description="ABC transmembrane type-2" evidence="9">
    <location>
        <begin position="128"/>
        <end position="357"/>
    </location>
</feature>
<dbReference type="InterPro" id="IPR051449">
    <property type="entry name" value="ABC-2_transporter_component"/>
</dbReference>
<evidence type="ECO:0000259" key="9">
    <source>
        <dbReference type="PROSITE" id="PS51012"/>
    </source>
</evidence>
<evidence type="ECO:0000313" key="11">
    <source>
        <dbReference type="Proteomes" id="UP000199433"/>
    </source>
</evidence>
<feature type="transmembrane region" description="Helical" evidence="8">
    <location>
        <begin position="336"/>
        <end position="354"/>
    </location>
</feature>
<keyword evidence="11" id="KW-1185">Reference proteome</keyword>
<dbReference type="GO" id="GO:0140359">
    <property type="term" value="F:ABC-type transporter activity"/>
    <property type="evidence" value="ECO:0007669"/>
    <property type="project" value="InterPro"/>
</dbReference>
<gene>
    <name evidence="10" type="ORF">SAMN04488098_101928</name>
</gene>
<dbReference type="PANTHER" id="PTHR30294:SF29">
    <property type="entry name" value="MULTIDRUG ABC TRANSPORTER PERMEASE YBHS-RELATED"/>
    <property type="match status" value="1"/>
</dbReference>
<dbReference type="Pfam" id="PF12698">
    <property type="entry name" value="ABC2_membrane_3"/>
    <property type="match status" value="1"/>
</dbReference>